<protein>
    <submittedName>
        <fullName evidence="6">HTH-type transcriptional regulator DmlR</fullName>
    </submittedName>
    <submittedName>
        <fullName evidence="7">LysR family transcriptional regulator</fullName>
    </submittedName>
</protein>
<keyword evidence="4" id="KW-0804">Transcription</keyword>
<dbReference type="InterPro" id="IPR005119">
    <property type="entry name" value="LysR_subst-bd"/>
</dbReference>
<organism evidence="6 9">
    <name type="scientific">Paraburkholderia rhynchosiae</name>
    <dbReference type="NCBI Taxonomy" id="487049"/>
    <lineage>
        <taxon>Bacteria</taxon>
        <taxon>Pseudomonadati</taxon>
        <taxon>Pseudomonadota</taxon>
        <taxon>Betaproteobacteria</taxon>
        <taxon>Burkholderiales</taxon>
        <taxon>Burkholderiaceae</taxon>
        <taxon>Paraburkholderia</taxon>
    </lineage>
</organism>
<dbReference type="SUPFAM" id="SSF53850">
    <property type="entry name" value="Periplasmic binding protein-like II"/>
    <property type="match status" value="1"/>
</dbReference>
<dbReference type="PANTHER" id="PTHR30537">
    <property type="entry name" value="HTH-TYPE TRANSCRIPTIONAL REGULATOR"/>
    <property type="match status" value="1"/>
</dbReference>
<keyword evidence="2" id="KW-0805">Transcription regulation</keyword>
<evidence type="ECO:0000256" key="1">
    <source>
        <dbReference type="ARBA" id="ARBA00009437"/>
    </source>
</evidence>
<dbReference type="OrthoDB" id="8928056at2"/>
<dbReference type="InterPro" id="IPR036388">
    <property type="entry name" value="WH-like_DNA-bd_sf"/>
</dbReference>
<dbReference type="Proteomes" id="UP000235659">
    <property type="component" value="Unassembled WGS sequence"/>
</dbReference>
<gene>
    <name evidence="6" type="primary">dmlR_4</name>
    <name evidence="7" type="ORF">C0Z16_22085</name>
    <name evidence="6" type="ORF">LMG27174_01431</name>
</gene>
<name>A0A2N7WH49_9BURK</name>
<dbReference type="RefSeq" id="WP_102634212.1">
    <property type="nucleotide sequence ID" value="NZ_CADIJZ010000004.1"/>
</dbReference>
<dbReference type="Pfam" id="PF03466">
    <property type="entry name" value="LysR_substrate"/>
    <property type="match status" value="1"/>
</dbReference>
<sequence>MIPTTLDTTHADEIAALLAVASAGSFVAAGRQLERHPTVISKRLAAMEKRLGVRLIERSTRHVRMTDAGVALVERLRSAIGSIMEAEQEASSGAAEARGVLRLALPAAMGRLWIGPMLPEFLEKHPQVSIIADYSERFADLIGEGFDAAIRIGELSDNRLIAKKLCDHHRILCASPEYVERHGSPDAPKDLLRHSCLRFTRLATFPEWRLIQGDLHETIVPKGSLTANDSETLLAAARDGVGILGAGEWLMSRDLKSGKLVRILPEWQLDGSGAVYLVRPSARFSPAKTLAFKDWLVSKFENGPIWDHPFPGCAFQRLIQ</sequence>
<dbReference type="Gene3D" id="1.10.10.10">
    <property type="entry name" value="Winged helix-like DNA-binding domain superfamily/Winged helix DNA-binding domain"/>
    <property type="match status" value="1"/>
</dbReference>
<dbReference type="InterPro" id="IPR058163">
    <property type="entry name" value="LysR-type_TF_proteobact-type"/>
</dbReference>
<dbReference type="AlphaFoldDB" id="A0A2N7WH49"/>
<dbReference type="Pfam" id="PF00126">
    <property type="entry name" value="HTH_1"/>
    <property type="match status" value="1"/>
</dbReference>
<evidence type="ECO:0000313" key="6">
    <source>
        <dbReference type="EMBL" id="CAB3656397.1"/>
    </source>
</evidence>
<dbReference type="PANTHER" id="PTHR30537:SF5">
    <property type="entry name" value="HTH-TYPE TRANSCRIPTIONAL ACTIVATOR TTDR-RELATED"/>
    <property type="match status" value="1"/>
</dbReference>
<accession>A0A2N7WH49</accession>
<dbReference type="InterPro" id="IPR036390">
    <property type="entry name" value="WH_DNA-bd_sf"/>
</dbReference>
<evidence type="ECO:0000259" key="5">
    <source>
        <dbReference type="PROSITE" id="PS50931"/>
    </source>
</evidence>
<keyword evidence="8" id="KW-1185">Reference proteome</keyword>
<dbReference type="InterPro" id="IPR000847">
    <property type="entry name" value="LysR_HTH_N"/>
</dbReference>
<evidence type="ECO:0000313" key="8">
    <source>
        <dbReference type="Proteomes" id="UP000235659"/>
    </source>
</evidence>
<dbReference type="Proteomes" id="UP000494205">
    <property type="component" value="Unassembled WGS sequence"/>
</dbReference>
<evidence type="ECO:0000256" key="2">
    <source>
        <dbReference type="ARBA" id="ARBA00023015"/>
    </source>
</evidence>
<dbReference type="SUPFAM" id="SSF46785">
    <property type="entry name" value="Winged helix' DNA-binding domain"/>
    <property type="match status" value="1"/>
</dbReference>
<feature type="domain" description="HTH lysR-type" evidence="5">
    <location>
        <begin position="16"/>
        <end position="66"/>
    </location>
</feature>
<evidence type="ECO:0000313" key="7">
    <source>
        <dbReference type="EMBL" id="PMS28796.1"/>
    </source>
</evidence>
<reference evidence="7 8" key="1">
    <citation type="submission" date="2018-01" db="EMBL/GenBank/DDBJ databases">
        <title>Whole genome analyses suggest that Burkholderia sensu lato contains two further novel genera in the rhizoxinica-symbiotica group Mycetohabitans gen. nov., and Trinickia gen. nov.: implications for the evolution of diazotrophy and nodulation in the Burkholderiaceae.</title>
        <authorList>
            <person name="Estrada-de los Santos P."/>
            <person name="Palmer M."/>
            <person name="Chavez-Ramirez B."/>
            <person name="Beukes C."/>
            <person name="Steenkamp E.T."/>
            <person name="Hirsch A.M."/>
            <person name="Manyaka P."/>
            <person name="Maluk M."/>
            <person name="Lafos M."/>
            <person name="Crook M."/>
            <person name="Gross E."/>
            <person name="Simon M.F."/>
            <person name="Bueno dos Reis Junior F."/>
            <person name="Poole P.S."/>
            <person name="Venter S.N."/>
            <person name="James E.K."/>
        </authorList>
    </citation>
    <scope>NUCLEOTIDE SEQUENCE [LARGE SCALE GENOMIC DNA]</scope>
    <source>
        <strain evidence="7 8">WSM 3937</strain>
    </source>
</reference>
<dbReference type="EMBL" id="PNXY01000016">
    <property type="protein sequence ID" value="PMS28796.1"/>
    <property type="molecule type" value="Genomic_DNA"/>
</dbReference>
<comment type="similarity">
    <text evidence="1">Belongs to the LysR transcriptional regulatory family.</text>
</comment>
<dbReference type="PROSITE" id="PS50931">
    <property type="entry name" value="HTH_LYSR"/>
    <property type="match status" value="1"/>
</dbReference>
<dbReference type="CDD" id="cd08422">
    <property type="entry name" value="PBP2_CrgA_like"/>
    <property type="match status" value="1"/>
</dbReference>
<dbReference type="GO" id="GO:0043565">
    <property type="term" value="F:sequence-specific DNA binding"/>
    <property type="evidence" value="ECO:0007669"/>
    <property type="project" value="TreeGrafter"/>
</dbReference>
<evidence type="ECO:0000313" key="9">
    <source>
        <dbReference type="Proteomes" id="UP000494205"/>
    </source>
</evidence>
<dbReference type="GO" id="GO:0006351">
    <property type="term" value="P:DNA-templated transcription"/>
    <property type="evidence" value="ECO:0007669"/>
    <property type="project" value="TreeGrafter"/>
</dbReference>
<evidence type="ECO:0000256" key="4">
    <source>
        <dbReference type="ARBA" id="ARBA00023163"/>
    </source>
</evidence>
<reference evidence="6 9" key="2">
    <citation type="submission" date="2020-04" db="EMBL/GenBank/DDBJ databases">
        <authorList>
            <person name="De Canck E."/>
        </authorList>
    </citation>
    <scope>NUCLEOTIDE SEQUENCE [LARGE SCALE GENOMIC DNA]</scope>
    <source>
        <strain evidence="6 9">LMG 27174</strain>
    </source>
</reference>
<evidence type="ECO:0000256" key="3">
    <source>
        <dbReference type="ARBA" id="ARBA00023125"/>
    </source>
</evidence>
<proteinExistence type="inferred from homology"/>
<dbReference type="Gene3D" id="3.40.190.290">
    <property type="match status" value="1"/>
</dbReference>
<keyword evidence="3" id="KW-0238">DNA-binding</keyword>
<dbReference type="GO" id="GO:0003700">
    <property type="term" value="F:DNA-binding transcription factor activity"/>
    <property type="evidence" value="ECO:0007669"/>
    <property type="project" value="InterPro"/>
</dbReference>
<dbReference type="EMBL" id="CADIJZ010000004">
    <property type="protein sequence ID" value="CAB3656397.1"/>
    <property type="molecule type" value="Genomic_DNA"/>
</dbReference>